<dbReference type="InterPro" id="IPR032567">
    <property type="entry name" value="RTL1-rel"/>
</dbReference>
<dbReference type="KEGG" id="ghi:107960530"/>
<evidence type="ECO:0000313" key="2">
    <source>
        <dbReference type="Proteomes" id="UP000818029"/>
    </source>
</evidence>
<keyword evidence="2" id="KW-1185">Reference proteome</keyword>
<dbReference type="PaxDb" id="3635-A0A1U8PMF8"/>
<organism evidence="2 3">
    <name type="scientific">Gossypium hirsutum</name>
    <name type="common">Upland cotton</name>
    <name type="synonym">Gossypium mexicanum</name>
    <dbReference type="NCBI Taxonomy" id="3635"/>
    <lineage>
        <taxon>Eukaryota</taxon>
        <taxon>Viridiplantae</taxon>
        <taxon>Streptophyta</taxon>
        <taxon>Embryophyta</taxon>
        <taxon>Tracheophyta</taxon>
        <taxon>Spermatophyta</taxon>
        <taxon>Magnoliopsida</taxon>
        <taxon>eudicotyledons</taxon>
        <taxon>Gunneridae</taxon>
        <taxon>Pentapetalae</taxon>
        <taxon>rosids</taxon>
        <taxon>malvids</taxon>
        <taxon>Malvales</taxon>
        <taxon>Malvaceae</taxon>
        <taxon>Malvoideae</taxon>
        <taxon>Gossypium</taxon>
    </lineage>
</organism>
<dbReference type="Pfam" id="PF03732">
    <property type="entry name" value="Retrotrans_gag"/>
    <property type="match status" value="1"/>
</dbReference>
<name>A0A1U8PMF8_GOSHI</name>
<reference evidence="3" key="2">
    <citation type="submission" date="2025-08" db="UniProtKB">
        <authorList>
            <consortium name="RefSeq"/>
        </authorList>
    </citation>
    <scope>IDENTIFICATION</scope>
</reference>
<dbReference type="InterPro" id="IPR043502">
    <property type="entry name" value="DNA/RNA_pol_sf"/>
</dbReference>
<dbReference type="Gene3D" id="3.10.10.10">
    <property type="entry name" value="HIV Type 1 Reverse Transcriptase, subunit A, domain 1"/>
    <property type="match status" value="1"/>
</dbReference>
<sequence length="337" mass="38547">MNDIDCTPEQKLKGSVSLLRDERKYVGTGYVDARRREFMNLTQGDRSVVEYEAEFLRLSRYARGIVESKYEKRVHFEDDLRDSLRVLITPQREREFFILVDNAKVAEEPCEDCSRSQSGECWRRSEACLRCRSLERRIRECLQWVDQMHASRLGSIQPQRAVQQPPRGYKPAKGGNANTVFENPEISVESTSSDITALSPLGLDCATKRVILRTKDDKEMVVIGECQDYLSNIISALVVEKLVHKRCETYLTYVSVSISRNSSIEGIRTMRDFLDIFLEELPGLLPNREFEFGIELLPGTAPVSIVPYCIALNELTELKGQLQELLDHGFIRLSVSL</sequence>
<dbReference type="GeneID" id="107960530"/>
<gene>
    <name evidence="3" type="primary">LOC107960530</name>
</gene>
<dbReference type="PANTHER" id="PTHR15503">
    <property type="entry name" value="LDOC1 RELATED"/>
    <property type="match status" value="1"/>
</dbReference>
<dbReference type="RefSeq" id="XP_016752355.1">
    <property type="nucleotide sequence ID" value="XM_016896866.1"/>
</dbReference>
<dbReference type="InterPro" id="IPR005162">
    <property type="entry name" value="Retrotrans_gag_dom"/>
</dbReference>
<proteinExistence type="predicted"/>
<reference evidence="2" key="1">
    <citation type="journal article" date="2020" name="Nat. Genet.">
        <title>Genomic diversifications of five Gossypium allopolyploid species and their impact on cotton improvement.</title>
        <authorList>
            <person name="Chen Z.J."/>
            <person name="Sreedasyam A."/>
            <person name="Ando A."/>
            <person name="Song Q."/>
            <person name="De Santiago L.M."/>
            <person name="Hulse-Kemp A.M."/>
            <person name="Ding M."/>
            <person name="Ye W."/>
            <person name="Kirkbride R.C."/>
            <person name="Jenkins J."/>
            <person name="Plott C."/>
            <person name="Lovell J."/>
            <person name="Lin Y.M."/>
            <person name="Vaughn R."/>
            <person name="Liu B."/>
            <person name="Simpson S."/>
            <person name="Scheffler B.E."/>
            <person name="Wen L."/>
            <person name="Saski C.A."/>
            <person name="Grover C.E."/>
            <person name="Hu G."/>
            <person name="Conover J.L."/>
            <person name="Carlson J.W."/>
            <person name="Shu S."/>
            <person name="Boston L.B."/>
            <person name="Williams M."/>
            <person name="Peterson D.G."/>
            <person name="McGee K."/>
            <person name="Jones D.C."/>
            <person name="Wendel J.F."/>
            <person name="Stelly D.M."/>
            <person name="Grimwood J."/>
            <person name="Schmutz J."/>
        </authorList>
    </citation>
    <scope>NUCLEOTIDE SEQUENCE [LARGE SCALE GENOMIC DNA]</scope>
    <source>
        <strain evidence="2">cv. TM-1</strain>
    </source>
</reference>
<evidence type="ECO:0000259" key="1">
    <source>
        <dbReference type="Pfam" id="PF03732"/>
    </source>
</evidence>
<accession>A0A1U8PMF8</accession>
<dbReference type="SUPFAM" id="SSF56672">
    <property type="entry name" value="DNA/RNA polymerases"/>
    <property type="match status" value="1"/>
</dbReference>
<protein>
    <recommendedName>
        <fullName evidence="1">Retrotransposon gag domain-containing protein</fullName>
    </recommendedName>
</protein>
<dbReference type="PANTHER" id="PTHR15503:SF45">
    <property type="entry name" value="RNA-DIRECTED DNA POLYMERASE HOMOLOG"/>
    <property type="match status" value="1"/>
</dbReference>
<dbReference type="Proteomes" id="UP000818029">
    <property type="component" value="Chromosome A05"/>
</dbReference>
<feature type="domain" description="Retrotransposon gag" evidence="1">
    <location>
        <begin position="23"/>
        <end position="70"/>
    </location>
</feature>
<dbReference type="AlphaFoldDB" id="A0A1U8PMF8"/>
<evidence type="ECO:0000313" key="3">
    <source>
        <dbReference type="RefSeq" id="XP_016752355.1"/>
    </source>
</evidence>